<keyword evidence="3" id="KW-0539">Nucleus</keyword>
<comment type="caution">
    <text evidence="6">The sequence shown here is derived from an EMBL/GenBank/DDBJ whole genome shotgun (WGS) entry which is preliminary data.</text>
</comment>
<comment type="subcellular location">
    <subcellularLocation>
        <location evidence="1">Nucleus</location>
    </subcellularLocation>
</comment>
<reference evidence="6 7" key="1">
    <citation type="submission" date="2016-03" db="EMBL/GenBank/DDBJ databases">
        <title>Whole genome sequencing of Grifola frondosa 9006-11.</title>
        <authorList>
            <person name="Min B."/>
            <person name="Park H."/>
            <person name="Kim J.-G."/>
            <person name="Cho H."/>
            <person name="Oh Y.-L."/>
            <person name="Kong W.-S."/>
            <person name="Choi I.-G."/>
        </authorList>
    </citation>
    <scope>NUCLEOTIDE SEQUENCE [LARGE SCALE GENOMIC DNA]</scope>
    <source>
        <strain evidence="6 7">9006-11</strain>
    </source>
</reference>
<dbReference type="SUPFAM" id="SSF57701">
    <property type="entry name" value="Zn2/Cys6 DNA-binding domain"/>
    <property type="match status" value="1"/>
</dbReference>
<proteinExistence type="predicted"/>
<dbReference type="OrthoDB" id="4934715at2759"/>
<dbReference type="PANTHER" id="PTHR31001">
    <property type="entry name" value="UNCHARACTERIZED TRANSCRIPTIONAL REGULATORY PROTEIN"/>
    <property type="match status" value="1"/>
</dbReference>
<keyword evidence="7" id="KW-1185">Reference proteome</keyword>
<dbReference type="PANTHER" id="PTHR31001:SF87">
    <property type="entry name" value="COL-21"/>
    <property type="match status" value="1"/>
</dbReference>
<evidence type="ECO:0000256" key="3">
    <source>
        <dbReference type="ARBA" id="ARBA00023242"/>
    </source>
</evidence>
<dbReference type="InterPro" id="IPR036864">
    <property type="entry name" value="Zn2-C6_fun-type_DNA-bd_sf"/>
</dbReference>
<name>A0A1C7M167_GRIFR</name>
<protein>
    <submittedName>
        <fullName evidence="6">Putative transcriptional regulatory protein C1F7.11c</fullName>
    </submittedName>
</protein>
<dbReference type="Pfam" id="PF04082">
    <property type="entry name" value="Fungal_trans"/>
    <property type="match status" value="1"/>
</dbReference>
<dbReference type="CDD" id="cd12148">
    <property type="entry name" value="fungal_TF_MHR"/>
    <property type="match status" value="1"/>
</dbReference>
<dbReference type="InterPro" id="IPR001138">
    <property type="entry name" value="Zn2Cys6_DnaBD"/>
</dbReference>
<dbReference type="SMART" id="SM00066">
    <property type="entry name" value="GAL4"/>
    <property type="match status" value="1"/>
</dbReference>
<evidence type="ECO:0000313" key="6">
    <source>
        <dbReference type="EMBL" id="OBZ70156.1"/>
    </source>
</evidence>
<dbReference type="CDD" id="cd00067">
    <property type="entry name" value="GAL4"/>
    <property type="match status" value="1"/>
</dbReference>
<accession>A0A1C7M167</accession>
<evidence type="ECO:0000256" key="4">
    <source>
        <dbReference type="SAM" id="MobiDB-lite"/>
    </source>
</evidence>
<feature type="compositionally biased region" description="Polar residues" evidence="4">
    <location>
        <begin position="103"/>
        <end position="114"/>
    </location>
</feature>
<dbReference type="PROSITE" id="PS00463">
    <property type="entry name" value="ZN2_CY6_FUNGAL_1"/>
    <property type="match status" value="1"/>
</dbReference>
<feature type="domain" description="Zn(2)-C6 fungal-type" evidence="5">
    <location>
        <begin position="42"/>
        <end position="71"/>
    </location>
</feature>
<dbReference type="AlphaFoldDB" id="A0A1C7M167"/>
<dbReference type="GO" id="GO:0003677">
    <property type="term" value="F:DNA binding"/>
    <property type="evidence" value="ECO:0007669"/>
    <property type="project" value="InterPro"/>
</dbReference>
<organism evidence="6 7">
    <name type="scientific">Grifola frondosa</name>
    <name type="common">Maitake</name>
    <name type="synonym">Polyporus frondosus</name>
    <dbReference type="NCBI Taxonomy" id="5627"/>
    <lineage>
        <taxon>Eukaryota</taxon>
        <taxon>Fungi</taxon>
        <taxon>Dikarya</taxon>
        <taxon>Basidiomycota</taxon>
        <taxon>Agaricomycotina</taxon>
        <taxon>Agaricomycetes</taxon>
        <taxon>Polyporales</taxon>
        <taxon>Grifolaceae</taxon>
        <taxon>Grifola</taxon>
    </lineage>
</organism>
<dbReference type="InterPro" id="IPR007219">
    <property type="entry name" value="XnlR_reg_dom"/>
</dbReference>
<dbReference type="Proteomes" id="UP000092993">
    <property type="component" value="Unassembled WGS sequence"/>
</dbReference>
<dbReference type="Gene3D" id="4.10.240.10">
    <property type="entry name" value="Zn(2)-C6 fungal-type DNA-binding domain"/>
    <property type="match status" value="1"/>
</dbReference>
<evidence type="ECO:0000313" key="7">
    <source>
        <dbReference type="Proteomes" id="UP000092993"/>
    </source>
</evidence>
<dbReference type="GO" id="GO:0008270">
    <property type="term" value="F:zinc ion binding"/>
    <property type="evidence" value="ECO:0007669"/>
    <property type="project" value="InterPro"/>
</dbReference>
<gene>
    <name evidence="6" type="ORF">A0H81_10013</name>
</gene>
<evidence type="ECO:0000256" key="2">
    <source>
        <dbReference type="ARBA" id="ARBA00022723"/>
    </source>
</evidence>
<dbReference type="EMBL" id="LUGG01000014">
    <property type="protein sequence ID" value="OBZ70156.1"/>
    <property type="molecule type" value="Genomic_DNA"/>
</dbReference>
<evidence type="ECO:0000259" key="5">
    <source>
        <dbReference type="PROSITE" id="PS50048"/>
    </source>
</evidence>
<dbReference type="SMART" id="SM00906">
    <property type="entry name" value="Fungal_trans"/>
    <property type="match status" value="1"/>
</dbReference>
<dbReference type="PROSITE" id="PS50048">
    <property type="entry name" value="ZN2_CY6_FUNGAL_2"/>
    <property type="match status" value="1"/>
</dbReference>
<feature type="compositionally biased region" description="Basic and acidic residues" evidence="4">
    <location>
        <begin position="21"/>
        <end position="30"/>
    </location>
</feature>
<dbReference type="GO" id="GO:0005634">
    <property type="term" value="C:nucleus"/>
    <property type="evidence" value="ECO:0007669"/>
    <property type="project" value="UniProtKB-SubCell"/>
</dbReference>
<dbReference type="GO" id="GO:0006351">
    <property type="term" value="P:DNA-templated transcription"/>
    <property type="evidence" value="ECO:0007669"/>
    <property type="project" value="InterPro"/>
</dbReference>
<dbReference type="OMA" id="PRECHFI"/>
<feature type="region of interest" description="Disordered" evidence="4">
    <location>
        <begin position="101"/>
        <end position="147"/>
    </location>
</feature>
<dbReference type="STRING" id="5627.A0A1C7M167"/>
<dbReference type="InterPro" id="IPR050613">
    <property type="entry name" value="Sec_Metabolite_Reg"/>
</dbReference>
<dbReference type="Pfam" id="PF00172">
    <property type="entry name" value="Zn_clus"/>
    <property type="match status" value="1"/>
</dbReference>
<keyword evidence="2" id="KW-0479">Metal-binding</keyword>
<sequence>MVKNISRLSEELTPGPSTMRRKSEDEDSNRISKKPRTRVSYSCGECHRRKQKCDRQIPCSHCVARKVPELCKAYTPGKTDQDIHVRLARLEHIVETALPHYWSQGNNTPYSDAGSNDKRRSMSPSFDDGNRSQPEDEDPSGGMFESGRWYGKSASGSIAAPAVLEQLQHMVVPGTGIEHHMSGGPLSVNQLHPDIFHAEQKLLEAAPEPSAADKLKLLIRDCGVSPHRISELLGELPPRSLSHKLVDYYFTAINWTRYPISERDFRASYASICADSTTSANPNNVRFLPLLFVVLAIAVRLAPEHIGGNERTRRLTSSRYYWSSRRSLLIVAAIQPDCFEMVLTRMLSARFLILDRRMTESWSQLGAAVRTAQALGLHRDGSDMGMDPVQVEKRRRIWSNLYHADRSIALVLGRPIAIQDSYTSTLPLQTVKTDLSLVFVIQFLLRLLLLLPS</sequence>
<feature type="region of interest" description="Disordered" evidence="4">
    <location>
        <begin position="1"/>
        <end position="37"/>
    </location>
</feature>
<evidence type="ECO:0000256" key="1">
    <source>
        <dbReference type="ARBA" id="ARBA00004123"/>
    </source>
</evidence>
<dbReference type="GO" id="GO:0000981">
    <property type="term" value="F:DNA-binding transcription factor activity, RNA polymerase II-specific"/>
    <property type="evidence" value="ECO:0007669"/>
    <property type="project" value="InterPro"/>
</dbReference>